<dbReference type="GO" id="GO:0005737">
    <property type="term" value="C:cytoplasm"/>
    <property type="evidence" value="ECO:0007669"/>
    <property type="project" value="TreeGrafter"/>
</dbReference>
<dbReference type="PANTHER" id="PTHR10953:SF162">
    <property type="entry name" value="SUMO-ACTIVATING ENZYME SUBUNIT 1"/>
    <property type="match status" value="1"/>
</dbReference>
<feature type="domain" description="THIF-type NAD/FAD binding fold" evidence="2">
    <location>
        <begin position="19"/>
        <end position="163"/>
    </location>
</feature>
<evidence type="ECO:0000313" key="3">
    <source>
        <dbReference type="EMBL" id="KFD67544.1"/>
    </source>
</evidence>
<gene>
    <name evidence="3" type="ORF">M514_03518</name>
</gene>
<comment type="similarity">
    <text evidence="1">Belongs to the ubiquitin-activating E1 family.</text>
</comment>
<reference evidence="3" key="1">
    <citation type="journal article" date="2014" name="Nat. Genet.">
        <title>Genome and transcriptome of the porcine whipworm Trichuris suis.</title>
        <authorList>
            <person name="Jex A.R."/>
            <person name="Nejsum P."/>
            <person name="Schwarz E.M."/>
            <person name="Hu L."/>
            <person name="Young N.D."/>
            <person name="Hall R.S."/>
            <person name="Korhonen P.K."/>
            <person name="Liao S."/>
            <person name="Thamsborg S."/>
            <person name="Xia J."/>
            <person name="Xu P."/>
            <person name="Wang S."/>
            <person name="Scheerlinck J.P."/>
            <person name="Hofmann A."/>
            <person name="Sternberg P.W."/>
            <person name="Wang J."/>
            <person name="Gasser R.B."/>
        </authorList>
    </citation>
    <scope>NUCLEOTIDE SEQUENCE [LARGE SCALE GENOMIC DNA]</scope>
    <source>
        <strain evidence="3">DCEP-RM93F</strain>
    </source>
</reference>
<sequence length="338" mass="36696">MEGEHSDGKSLTKQEAVLYDRQIRIWGFKGQSRIMKSDVLLVGLGALGAESAKNLLLAGIRRLTLLDTSIVTEDDVNQSILLTQESIGKQRGAASLEACKSMNPFVKVDALDKSVDSLSEEDISSYTVVILTDQSQPTCNRVSNLCRKLNVHFCSLSLYGSYAYGILDFQKESENTTSREIPEVPLADTEDVNGEVLQNGKLGELEMVTCETPASATEFRSHELRRFKDCLSAICSVLAFEKSAGRRWSPKDAQVLVGPTKEGEAESSLGSELLSCLSLTRIVAIPVVSGIICGEIANALSEGTFLGETRVFISDMSVCNGRVVPAFAVPELQSLLFD</sequence>
<dbReference type="InterPro" id="IPR035985">
    <property type="entry name" value="Ubiquitin-activating_enz"/>
</dbReference>
<name>A0A085NDJ8_9BILA</name>
<dbReference type="Gene3D" id="3.40.50.720">
    <property type="entry name" value="NAD(P)-binding Rossmann-like Domain"/>
    <property type="match status" value="1"/>
</dbReference>
<evidence type="ECO:0000259" key="2">
    <source>
        <dbReference type="Pfam" id="PF00899"/>
    </source>
</evidence>
<evidence type="ECO:0000256" key="1">
    <source>
        <dbReference type="ARBA" id="ARBA00005673"/>
    </source>
</evidence>
<dbReference type="GO" id="GO:0031510">
    <property type="term" value="C:SUMO activating enzyme complex"/>
    <property type="evidence" value="ECO:0007669"/>
    <property type="project" value="TreeGrafter"/>
</dbReference>
<dbReference type="Pfam" id="PF00899">
    <property type="entry name" value="ThiF"/>
    <property type="match status" value="1"/>
</dbReference>
<dbReference type="EMBL" id="KL367513">
    <property type="protein sequence ID" value="KFD67544.1"/>
    <property type="molecule type" value="Genomic_DNA"/>
</dbReference>
<dbReference type="InterPro" id="IPR000594">
    <property type="entry name" value="ThiF_NAD_FAD-bd"/>
</dbReference>
<dbReference type="Proteomes" id="UP000030758">
    <property type="component" value="Unassembled WGS sequence"/>
</dbReference>
<dbReference type="GO" id="GO:0016925">
    <property type="term" value="P:protein sumoylation"/>
    <property type="evidence" value="ECO:0007669"/>
    <property type="project" value="TreeGrafter"/>
</dbReference>
<organism evidence="3">
    <name type="scientific">Trichuris suis</name>
    <name type="common">pig whipworm</name>
    <dbReference type="NCBI Taxonomy" id="68888"/>
    <lineage>
        <taxon>Eukaryota</taxon>
        <taxon>Metazoa</taxon>
        <taxon>Ecdysozoa</taxon>
        <taxon>Nematoda</taxon>
        <taxon>Enoplea</taxon>
        <taxon>Dorylaimia</taxon>
        <taxon>Trichinellida</taxon>
        <taxon>Trichuridae</taxon>
        <taxon>Trichuris</taxon>
    </lineage>
</organism>
<proteinExistence type="inferred from homology"/>
<protein>
    <recommendedName>
        <fullName evidence="2">THIF-type NAD/FAD binding fold domain-containing protein</fullName>
    </recommendedName>
</protein>
<accession>A0A085NDJ8</accession>
<dbReference type="PANTHER" id="PTHR10953">
    <property type="entry name" value="UBIQUITIN-ACTIVATING ENZYME E1"/>
    <property type="match status" value="1"/>
</dbReference>
<dbReference type="AlphaFoldDB" id="A0A085NDJ8"/>
<dbReference type="GO" id="GO:0019948">
    <property type="term" value="F:SUMO activating enzyme activity"/>
    <property type="evidence" value="ECO:0007669"/>
    <property type="project" value="TreeGrafter"/>
</dbReference>
<dbReference type="InterPro" id="IPR045886">
    <property type="entry name" value="ThiF/MoeB/HesA"/>
</dbReference>
<dbReference type="SUPFAM" id="SSF69572">
    <property type="entry name" value="Activating enzymes of the ubiquitin-like proteins"/>
    <property type="match status" value="1"/>
</dbReference>